<proteinExistence type="predicted"/>
<comment type="caution">
    <text evidence="1">The sequence shown here is derived from an EMBL/GenBank/DDBJ whole genome shotgun (WGS) entry which is preliminary data.</text>
</comment>
<gene>
    <name evidence="1" type="ORF">CDAR_101871</name>
</gene>
<dbReference type="EMBL" id="BPLQ01009477">
    <property type="protein sequence ID" value="GIY44201.1"/>
    <property type="molecule type" value="Genomic_DNA"/>
</dbReference>
<dbReference type="AlphaFoldDB" id="A0AAV4TFN1"/>
<evidence type="ECO:0000313" key="1">
    <source>
        <dbReference type="EMBL" id="GIY44201.1"/>
    </source>
</evidence>
<protein>
    <submittedName>
        <fullName evidence="1">Uncharacterized protein</fullName>
    </submittedName>
</protein>
<reference evidence="1 2" key="1">
    <citation type="submission" date="2021-06" db="EMBL/GenBank/DDBJ databases">
        <title>Caerostris darwini draft genome.</title>
        <authorList>
            <person name="Kono N."/>
            <person name="Arakawa K."/>
        </authorList>
    </citation>
    <scope>NUCLEOTIDE SEQUENCE [LARGE SCALE GENOMIC DNA]</scope>
</reference>
<sequence>MQAILSEKGLHLDQRQLYYFGEWLLEKIKAICSNVSVSILWKSMADSYLTNISLCHLVHRFRLGNTTLEVVGWNTWTSTINVVISIFPRPHFVLVFFHLKYSTSFLSNSCPEIRTFIMVVDSLALFSGNFVLSVLIPDPSFLNQP</sequence>
<name>A0AAV4TFN1_9ARAC</name>
<accession>A0AAV4TFN1</accession>
<organism evidence="1 2">
    <name type="scientific">Caerostris darwini</name>
    <dbReference type="NCBI Taxonomy" id="1538125"/>
    <lineage>
        <taxon>Eukaryota</taxon>
        <taxon>Metazoa</taxon>
        <taxon>Ecdysozoa</taxon>
        <taxon>Arthropoda</taxon>
        <taxon>Chelicerata</taxon>
        <taxon>Arachnida</taxon>
        <taxon>Araneae</taxon>
        <taxon>Araneomorphae</taxon>
        <taxon>Entelegynae</taxon>
        <taxon>Araneoidea</taxon>
        <taxon>Araneidae</taxon>
        <taxon>Caerostris</taxon>
    </lineage>
</organism>
<keyword evidence="2" id="KW-1185">Reference proteome</keyword>
<dbReference type="Proteomes" id="UP001054837">
    <property type="component" value="Unassembled WGS sequence"/>
</dbReference>
<evidence type="ECO:0000313" key="2">
    <source>
        <dbReference type="Proteomes" id="UP001054837"/>
    </source>
</evidence>